<reference evidence="1 2" key="1">
    <citation type="submission" date="2023-08" db="EMBL/GenBank/DDBJ databases">
        <title>A Necator americanus chromosomal reference genome.</title>
        <authorList>
            <person name="Ilik V."/>
            <person name="Petrzelkova K.J."/>
            <person name="Pardy F."/>
            <person name="Fuh T."/>
            <person name="Niatou-Singa F.S."/>
            <person name="Gouil Q."/>
            <person name="Baker L."/>
            <person name="Ritchie M.E."/>
            <person name="Jex A.R."/>
            <person name="Gazzola D."/>
            <person name="Li H."/>
            <person name="Toshio Fujiwara R."/>
            <person name="Zhan B."/>
            <person name="Aroian R.V."/>
            <person name="Pafco B."/>
            <person name="Schwarz E.M."/>
        </authorList>
    </citation>
    <scope>NUCLEOTIDE SEQUENCE [LARGE SCALE GENOMIC DNA]</scope>
    <source>
        <strain evidence="1 2">Aroian</strain>
        <tissue evidence="1">Whole animal</tissue>
    </source>
</reference>
<name>A0ABR1BRA4_NECAM</name>
<organism evidence="1 2">
    <name type="scientific">Necator americanus</name>
    <name type="common">Human hookworm</name>
    <dbReference type="NCBI Taxonomy" id="51031"/>
    <lineage>
        <taxon>Eukaryota</taxon>
        <taxon>Metazoa</taxon>
        <taxon>Ecdysozoa</taxon>
        <taxon>Nematoda</taxon>
        <taxon>Chromadorea</taxon>
        <taxon>Rhabditida</taxon>
        <taxon>Rhabditina</taxon>
        <taxon>Rhabditomorpha</taxon>
        <taxon>Strongyloidea</taxon>
        <taxon>Ancylostomatidae</taxon>
        <taxon>Bunostominae</taxon>
        <taxon>Necator</taxon>
    </lineage>
</organism>
<dbReference type="Proteomes" id="UP001303046">
    <property type="component" value="Unassembled WGS sequence"/>
</dbReference>
<dbReference type="EMBL" id="JAVFWL010000001">
    <property type="protein sequence ID" value="KAK6727544.1"/>
    <property type="molecule type" value="Genomic_DNA"/>
</dbReference>
<sequence length="87" mass="9657">MKRQSPVLNTANGVAEMSRDLTLPILREHCNTLLNRLTLPVPELVHAQRQTYTTVSEEPPTESEIRVCIQKMKDGKPGGNDGISAEM</sequence>
<gene>
    <name evidence="1" type="primary">Necator_chrI.g1435</name>
    <name evidence="1" type="ORF">RB195_005309</name>
</gene>
<proteinExistence type="predicted"/>
<keyword evidence="2" id="KW-1185">Reference proteome</keyword>
<evidence type="ECO:0000313" key="2">
    <source>
        <dbReference type="Proteomes" id="UP001303046"/>
    </source>
</evidence>
<accession>A0ABR1BRA4</accession>
<protein>
    <submittedName>
        <fullName evidence="1">Uncharacterized protein</fullName>
    </submittedName>
</protein>
<comment type="caution">
    <text evidence="1">The sequence shown here is derived from an EMBL/GenBank/DDBJ whole genome shotgun (WGS) entry which is preliminary data.</text>
</comment>
<evidence type="ECO:0000313" key="1">
    <source>
        <dbReference type="EMBL" id="KAK6727544.1"/>
    </source>
</evidence>